<evidence type="ECO:0000313" key="1">
    <source>
        <dbReference type="EMBL" id="BES90189.1"/>
    </source>
</evidence>
<dbReference type="EMBL" id="AP028910">
    <property type="protein sequence ID" value="BES90189.1"/>
    <property type="molecule type" value="Genomic_DNA"/>
</dbReference>
<sequence length="79" mass="8672">MPGVQACTTSETSERVQLEAAGRLFVSLPSVALYNPRSPPPENAESAKAFLHSYKKKTLPLHLKSVTPWNAPSWPKARV</sequence>
<reference evidence="1 2" key="1">
    <citation type="submission" date="2023-09" db="EMBL/GenBank/DDBJ databases">
        <title>Nesidiocoris tenuis whole genome shotgun sequence.</title>
        <authorList>
            <person name="Shibata T."/>
            <person name="Shimoda M."/>
            <person name="Kobayashi T."/>
            <person name="Uehara T."/>
        </authorList>
    </citation>
    <scope>NUCLEOTIDE SEQUENCE [LARGE SCALE GENOMIC DNA]</scope>
    <source>
        <strain evidence="1 2">Japan</strain>
    </source>
</reference>
<organism evidence="1 2">
    <name type="scientific">Nesidiocoris tenuis</name>
    <dbReference type="NCBI Taxonomy" id="355587"/>
    <lineage>
        <taxon>Eukaryota</taxon>
        <taxon>Metazoa</taxon>
        <taxon>Ecdysozoa</taxon>
        <taxon>Arthropoda</taxon>
        <taxon>Hexapoda</taxon>
        <taxon>Insecta</taxon>
        <taxon>Pterygota</taxon>
        <taxon>Neoptera</taxon>
        <taxon>Paraneoptera</taxon>
        <taxon>Hemiptera</taxon>
        <taxon>Heteroptera</taxon>
        <taxon>Panheteroptera</taxon>
        <taxon>Cimicomorpha</taxon>
        <taxon>Miridae</taxon>
        <taxon>Dicyphina</taxon>
        <taxon>Nesidiocoris</taxon>
    </lineage>
</organism>
<proteinExistence type="predicted"/>
<protein>
    <submittedName>
        <fullName evidence="1">Uncharacterized protein</fullName>
    </submittedName>
</protein>
<accession>A0ABN7AD42</accession>
<name>A0ABN7AD42_9HEMI</name>
<evidence type="ECO:0000313" key="2">
    <source>
        <dbReference type="Proteomes" id="UP001307889"/>
    </source>
</evidence>
<gene>
    <name evidence="1" type="ORF">NTJ_02997</name>
</gene>
<dbReference type="Proteomes" id="UP001307889">
    <property type="component" value="Chromosome 2"/>
</dbReference>
<keyword evidence="2" id="KW-1185">Reference proteome</keyword>